<dbReference type="KEGG" id="cpra:CPter91_0431"/>
<proteinExistence type="predicted"/>
<reference evidence="1 2" key="1">
    <citation type="submission" date="2015-11" db="EMBL/GenBank/DDBJ databases">
        <title>Exploring the genomic traits of fungus-feeding bacterial genus Collimonas.</title>
        <authorList>
            <person name="Song C."/>
            <person name="Schmidt R."/>
            <person name="de Jager V."/>
            <person name="Krzyzanowska D."/>
            <person name="Jongedijk E."/>
            <person name="Cankar K."/>
            <person name="Beekwilder J."/>
            <person name="van Veen A."/>
            <person name="de Boer W."/>
            <person name="van Veen J.A."/>
            <person name="Garbeva P."/>
        </authorList>
    </citation>
    <scope>NUCLEOTIDE SEQUENCE [LARGE SCALE GENOMIC DNA]</scope>
    <source>
        <strain evidence="1 2">Ter91</strain>
    </source>
</reference>
<name>A0A127PYC0_9BURK</name>
<dbReference type="PATRIC" id="fig|279113.9.peg.439"/>
<evidence type="ECO:0000313" key="1">
    <source>
        <dbReference type="EMBL" id="AMP02830.1"/>
    </source>
</evidence>
<evidence type="ECO:0000313" key="2">
    <source>
        <dbReference type="Proteomes" id="UP000074561"/>
    </source>
</evidence>
<dbReference type="EMBL" id="CP013234">
    <property type="protein sequence ID" value="AMP02830.1"/>
    <property type="molecule type" value="Genomic_DNA"/>
</dbReference>
<dbReference type="Proteomes" id="UP000074561">
    <property type="component" value="Chromosome"/>
</dbReference>
<gene>
    <name evidence="1" type="ORF">CPter91_0431</name>
</gene>
<dbReference type="AlphaFoldDB" id="A0A127PYC0"/>
<sequence>MAMVEVEYTNVHGALKVALEVPAMVSSYSAAIYVVGIL</sequence>
<accession>A0A127PYC0</accession>
<protein>
    <submittedName>
        <fullName evidence="1">Uncharacterized protein</fullName>
    </submittedName>
</protein>
<organism evidence="1 2">
    <name type="scientific">Collimonas pratensis</name>
    <dbReference type="NCBI Taxonomy" id="279113"/>
    <lineage>
        <taxon>Bacteria</taxon>
        <taxon>Pseudomonadati</taxon>
        <taxon>Pseudomonadota</taxon>
        <taxon>Betaproteobacteria</taxon>
        <taxon>Burkholderiales</taxon>
        <taxon>Oxalobacteraceae</taxon>
        <taxon>Collimonas</taxon>
    </lineage>
</organism>